<proteinExistence type="predicted"/>
<dbReference type="Proteomes" id="UP000595814">
    <property type="component" value="Chromosome"/>
</dbReference>
<name>A0AC61MUE6_9FIRM</name>
<organism evidence="1 2">
    <name type="scientific">Miniphocaeibacter halophilus</name>
    <dbReference type="NCBI Taxonomy" id="2931922"/>
    <lineage>
        <taxon>Bacteria</taxon>
        <taxon>Bacillati</taxon>
        <taxon>Bacillota</taxon>
        <taxon>Tissierellia</taxon>
        <taxon>Tissierellales</taxon>
        <taxon>Peptoniphilaceae</taxon>
        <taxon>Miniphocaeibacter</taxon>
    </lineage>
</organism>
<sequence>MTGSMTYLIISIGIIVGIIFLIKKSFKKFFEKYIKPKYFQDNIVMDKKPLNEVIKENRIKNKMTQEFIAEKLGVSRQAVSKWENGNSEPTMGNLILLANLFDLSLEELLRQVDTNIYLNK</sequence>
<protein>
    <submittedName>
        <fullName evidence="1">Helix-turn-helix transcriptional regulator</fullName>
    </submittedName>
</protein>
<accession>A0AC61MUE6</accession>
<dbReference type="EMBL" id="CP066744">
    <property type="protein sequence ID" value="QQK08968.1"/>
    <property type="molecule type" value="Genomic_DNA"/>
</dbReference>
<reference evidence="1 2" key="1">
    <citation type="journal article" date="2022" name="Int. J. Syst. Evol. Microbiol.">
        <title>Miniphocaeibacter halophilus sp. nov., an ammonium-tolerant acetate-producing bacterium isolated from a biogas system.</title>
        <authorList>
            <person name="Schnurer A."/>
            <person name="Singh A."/>
            <person name="Bi S."/>
            <person name="Qiao W."/>
            <person name="Westerholm M."/>
        </authorList>
    </citation>
    <scope>NUCLEOTIDE SEQUENCE [LARGE SCALE GENOMIC DNA]</scope>
    <source>
        <strain evidence="1 2">AMB_01</strain>
    </source>
</reference>
<evidence type="ECO:0000313" key="1">
    <source>
        <dbReference type="EMBL" id="QQK08968.1"/>
    </source>
</evidence>
<gene>
    <name evidence="1" type="ORF">JFY71_05370</name>
</gene>
<evidence type="ECO:0000313" key="2">
    <source>
        <dbReference type="Proteomes" id="UP000595814"/>
    </source>
</evidence>
<keyword evidence="2" id="KW-1185">Reference proteome</keyword>